<comment type="caution">
    <text evidence="1">The sequence shown here is derived from an EMBL/GenBank/DDBJ whole genome shotgun (WGS) entry which is preliminary data.</text>
</comment>
<gene>
    <name evidence="1" type="ORF">S01H4_12836</name>
</gene>
<dbReference type="EMBL" id="BART01005573">
    <property type="protein sequence ID" value="GAG67725.1"/>
    <property type="molecule type" value="Genomic_DNA"/>
</dbReference>
<organism evidence="1">
    <name type="scientific">marine sediment metagenome</name>
    <dbReference type="NCBI Taxonomy" id="412755"/>
    <lineage>
        <taxon>unclassified sequences</taxon>
        <taxon>metagenomes</taxon>
        <taxon>ecological metagenomes</taxon>
    </lineage>
</organism>
<protein>
    <submittedName>
        <fullName evidence="1">Uncharacterized protein</fullName>
    </submittedName>
</protein>
<name>X0ZDN3_9ZZZZ</name>
<reference evidence="1" key="1">
    <citation type="journal article" date="2014" name="Front. Microbiol.">
        <title>High frequency of phylogenetically diverse reductive dehalogenase-homologous genes in deep subseafloor sedimentary metagenomes.</title>
        <authorList>
            <person name="Kawai M."/>
            <person name="Futagami T."/>
            <person name="Toyoda A."/>
            <person name="Takaki Y."/>
            <person name="Nishi S."/>
            <person name="Hori S."/>
            <person name="Arai W."/>
            <person name="Tsubouchi T."/>
            <person name="Morono Y."/>
            <person name="Uchiyama I."/>
            <person name="Ito T."/>
            <person name="Fujiyama A."/>
            <person name="Inagaki F."/>
            <person name="Takami H."/>
        </authorList>
    </citation>
    <scope>NUCLEOTIDE SEQUENCE</scope>
    <source>
        <strain evidence="1">Expedition CK06-06</strain>
    </source>
</reference>
<feature type="non-terminal residue" evidence="1">
    <location>
        <position position="1"/>
    </location>
</feature>
<dbReference type="AlphaFoldDB" id="X0ZDN3"/>
<accession>X0ZDN3</accession>
<proteinExistence type="predicted"/>
<sequence>IRILIPSGVLIKQASPLPTSKKVRDRFFGGRYKKTW</sequence>
<evidence type="ECO:0000313" key="1">
    <source>
        <dbReference type="EMBL" id="GAG67725.1"/>
    </source>
</evidence>